<organism evidence="2 3">
    <name type="scientific">Metabacillus mangrovi</name>
    <dbReference type="NCBI Taxonomy" id="1491830"/>
    <lineage>
        <taxon>Bacteria</taxon>
        <taxon>Bacillati</taxon>
        <taxon>Bacillota</taxon>
        <taxon>Bacilli</taxon>
        <taxon>Bacillales</taxon>
        <taxon>Bacillaceae</taxon>
        <taxon>Metabacillus</taxon>
    </lineage>
</organism>
<proteinExistence type="predicted"/>
<accession>A0A7X2S4A5</accession>
<evidence type="ECO:0000256" key="1">
    <source>
        <dbReference type="SAM" id="MobiDB-lite"/>
    </source>
</evidence>
<dbReference type="EMBL" id="WMIB01000006">
    <property type="protein sequence ID" value="MTH53424.1"/>
    <property type="molecule type" value="Genomic_DNA"/>
</dbReference>
<dbReference type="RefSeq" id="WP_155111954.1">
    <property type="nucleotide sequence ID" value="NZ_WMIB01000006.1"/>
</dbReference>
<sequence length="95" mass="10817">MEKPKDFRHGKKYPSAGEIHQLASVNHSGNSDVDVNVEVDTMPIAFALMYNMYASNQMSKEQFDEGIKKLRSFHRQNKSGRPSKDVLDSVPFFPN</sequence>
<dbReference type="OrthoDB" id="2934566at2"/>
<dbReference type="AlphaFoldDB" id="A0A7X2S4A5"/>
<name>A0A7X2S4A5_9BACI</name>
<reference evidence="2 3" key="1">
    <citation type="journal article" date="2017" name="Int. J. Syst. Evol. Microbiol.">
        <title>Bacillus mangrovi sp. nov., isolated from a sediment sample from a mangrove forest.</title>
        <authorList>
            <person name="Gupta V."/>
            <person name="Singh P.K."/>
            <person name="Korpole S."/>
            <person name="Tanuku N.R.S."/>
            <person name="Pinnaka A.K."/>
        </authorList>
    </citation>
    <scope>NUCLEOTIDE SEQUENCE [LARGE SCALE GENOMIC DNA]</scope>
    <source>
        <strain evidence="2 3">KCTC 33872</strain>
    </source>
</reference>
<protein>
    <submittedName>
        <fullName evidence="2">Uncharacterized protein</fullName>
    </submittedName>
</protein>
<gene>
    <name evidence="2" type="ORF">GKZ89_08340</name>
</gene>
<evidence type="ECO:0000313" key="2">
    <source>
        <dbReference type="EMBL" id="MTH53424.1"/>
    </source>
</evidence>
<dbReference type="Proteomes" id="UP000434639">
    <property type="component" value="Unassembled WGS sequence"/>
</dbReference>
<evidence type="ECO:0000313" key="3">
    <source>
        <dbReference type="Proteomes" id="UP000434639"/>
    </source>
</evidence>
<feature type="region of interest" description="Disordered" evidence="1">
    <location>
        <begin position="73"/>
        <end position="95"/>
    </location>
</feature>
<comment type="caution">
    <text evidence="2">The sequence shown here is derived from an EMBL/GenBank/DDBJ whole genome shotgun (WGS) entry which is preliminary data.</text>
</comment>
<keyword evidence="3" id="KW-1185">Reference proteome</keyword>